<dbReference type="PIRSF" id="PIRSF029895">
    <property type="entry name" value="SpoIV"/>
    <property type="match status" value="1"/>
</dbReference>
<dbReference type="InterPro" id="IPR010690">
    <property type="entry name" value="YqfD"/>
</dbReference>
<evidence type="ECO:0000313" key="2">
    <source>
        <dbReference type="EMBL" id="MBB2183082.1"/>
    </source>
</evidence>
<reference evidence="2 3" key="1">
    <citation type="submission" date="2020-07" db="EMBL/GenBank/DDBJ databases">
        <title>Characterization and genome sequencing of isolate MD1, a novel member within the family Lachnospiraceae.</title>
        <authorList>
            <person name="Rettenmaier R."/>
            <person name="Di Bello L."/>
            <person name="Zinser C."/>
            <person name="Scheitz K."/>
            <person name="Liebl W."/>
            <person name="Zverlov V."/>
        </authorList>
    </citation>
    <scope>NUCLEOTIDE SEQUENCE [LARGE SCALE GENOMIC DNA]</scope>
    <source>
        <strain evidence="2 3">MD1</strain>
    </source>
</reference>
<dbReference type="Proteomes" id="UP000574276">
    <property type="component" value="Unassembled WGS sequence"/>
</dbReference>
<name>A0A839K1K3_9FIRM</name>
<accession>A0A839K1K3</accession>
<organism evidence="2 3">
    <name type="scientific">Variimorphobacter saccharofermentans</name>
    <dbReference type="NCBI Taxonomy" id="2755051"/>
    <lineage>
        <taxon>Bacteria</taxon>
        <taxon>Bacillati</taxon>
        <taxon>Bacillota</taxon>
        <taxon>Clostridia</taxon>
        <taxon>Lachnospirales</taxon>
        <taxon>Lachnospiraceae</taxon>
        <taxon>Variimorphobacter</taxon>
    </lineage>
</organism>
<dbReference type="RefSeq" id="WP_228352764.1">
    <property type="nucleotide sequence ID" value="NZ_JACEGA010000001.1"/>
</dbReference>
<dbReference type="Pfam" id="PF06898">
    <property type="entry name" value="YqfD"/>
    <property type="match status" value="1"/>
</dbReference>
<keyword evidence="1" id="KW-0812">Transmembrane</keyword>
<proteinExistence type="predicted"/>
<sequence length="413" mass="48750">MLIKLINWFKGYLCVRLRGTSPERFINLCCNKQIYIWNLSRIDEDYQFLISIKNYKKLKPIVRKTHMIPKITRKVGFPFYLQRYKKRKGFFAGVLICIILVYIMSLFIWDISILGGSKYTPEAMLKFLDDHDIRTGIQKKKINCQEIEEEIRLTYKDIGWVSAEIKGTRLIIKITETNMPTPAQEARDPSHIVASKDGIVKEIITRSGMPMVKPGDIVKKGDILVSGIITIKSDFDEILNMYPVVADADIRCKTFYNYHEEFPMEYLEKRFTNHEKKGYYVEFFGRKLFLYNPSNSYDKYDIIVNEKKLHITNTFYLPFRYGSITTREYVDIKKTYTEEEAISIAKDRLKRYLDRLFSNDVLIIENNVKITIENHHCIAKGKLIVEEPSWQYQLVQDNEWRIEQTDELSGDNH</sequence>
<keyword evidence="1" id="KW-0472">Membrane</keyword>
<keyword evidence="3" id="KW-1185">Reference proteome</keyword>
<keyword evidence="1" id="KW-1133">Transmembrane helix</keyword>
<dbReference type="NCBIfam" id="TIGR02876">
    <property type="entry name" value="spore_yqfD"/>
    <property type="match status" value="1"/>
</dbReference>
<comment type="caution">
    <text evidence="2">The sequence shown here is derived from an EMBL/GenBank/DDBJ whole genome shotgun (WGS) entry which is preliminary data.</text>
</comment>
<feature type="transmembrane region" description="Helical" evidence="1">
    <location>
        <begin position="89"/>
        <end position="109"/>
    </location>
</feature>
<evidence type="ECO:0000313" key="3">
    <source>
        <dbReference type="Proteomes" id="UP000574276"/>
    </source>
</evidence>
<gene>
    <name evidence="2" type="primary">yqfD</name>
    <name evidence="2" type="ORF">H0486_09340</name>
</gene>
<evidence type="ECO:0000256" key="1">
    <source>
        <dbReference type="SAM" id="Phobius"/>
    </source>
</evidence>
<dbReference type="AlphaFoldDB" id="A0A839K1K3"/>
<dbReference type="EMBL" id="JACEGA010000001">
    <property type="protein sequence ID" value="MBB2183082.1"/>
    <property type="molecule type" value="Genomic_DNA"/>
</dbReference>
<protein>
    <submittedName>
        <fullName evidence="2">Sporulation protein YqfD</fullName>
    </submittedName>
</protein>